<evidence type="ECO:0000256" key="7">
    <source>
        <dbReference type="SAM" id="MobiDB-lite"/>
    </source>
</evidence>
<keyword evidence="2" id="KW-0378">Hydrolase</keyword>
<feature type="compositionally biased region" description="Basic and acidic residues" evidence="7">
    <location>
        <begin position="49"/>
        <end position="107"/>
    </location>
</feature>
<dbReference type="GO" id="GO:0016787">
    <property type="term" value="F:hydrolase activity"/>
    <property type="evidence" value="ECO:0007669"/>
    <property type="project" value="UniProtKB-KW"/>
</dbReference>
<evidence type="ECO:0000259" key="9">
    <source>
        <dbReference type="PROSITE" id="PS51194"/>
    </source>
</evidence>
<dbReference type="InterPro" id="IPR014014">
    <property type="entry name" value="RNA_helicase_DEAD_Q_motif"/>
</dbReference>
<sequence length="683" mass="75805">MARKQKRGFKAPKNYDPNRGKKRQGRSAHQHQGRDEFSGGSSRRTQAARFDRSERSHAEHFRGERANRGGGVRSERSGRRGGGDYDRGGNWRGDFEHRGNRGGDYQHRSKHGGGYAAGRDGRRRGQRPEPQGRRQDYERDMWQRSNLRDGFEQSRRRQQPQSGRIDAVAYQRYERENGSRVHFFGNRDDAQLQRQRESSRSRDERSGRGVQAGREDRFVHSAKQDRKRGAKHGAKQGFGKGGFMPTPDVVLERLEATQTSAADVAHLSFSDLGLGDRLCDTLAEMGATSPFAIQAATIPDVLQGRDVLGRGRTGSGKTIAFGAALVERLLQLKAEGLFDGDPQPPKRERGKRREFVRGRAPKALIMAPTRELALQIDKTVQPLARAVGLFTTQVVGGASLARQQHALKLGVDIVIGTPGRVEDLIERGDLNIGKVAIAVLDEADHMAELGFVEPVQRIWRGVAPGAQKLLFSATLDAQVTKLVTEFLVEPAVHEVAEQEQSTSEHHVLVVLREDKTQVLTEILAEAVGSVIVFTRTRAYAETLREMCEDADIKAVDLHGNLNQAKRERNLKRFADGKARVLVATDVAARGIHVDDVALVVQADPPDDYKTYLHRAGRTGRAGNTGTVVTVIPRNRQKRTRQLFENAQLAPAFFGDFGPGDVAPWQETAYDVDYAEDFTAGEAF</sequence>
<dbReference type="InterPro" id="IPR027417">
    <property type="entry name" value="P-loop_NTPase"/>
</dbReference>
<feature type="compositionally biased region" description="Basic and acidic residues" evidence="7">
    <location>
        <begin position="126"/>
        <end position="155"/>
    </location>
</feature>
<evidence type="ECO:0000256" key="3">
    <source>
        <dbReference type="ARBA" id="ARBA00022806"/>
    </source>
</evidence>
<name>A0A840DKL3_9MICO</name>
<evidence type="ECO:0000256" key="1">
    <source>
        <dbReference type="ARBA" id="ARBA00022741"/>
    </source>
</evidence>
<dbReference type="InterPro" id="IPR001650">
    <property type="entry name" value="Helicase_C-like"/>
</dbReference>
<evidence type="ECO:0000256" key="6">
    <source>
        <dbReference type="PROSITE-ProRule" id="PRU00552"/>
    </source>
</evidence>
<dbReference type="Pfam" id="PF00270">
    <property type="entry name" value="DEAD"/>
    <property type="match status" value="1"/>
</dbReference>
<dbReference type="CDD" id="cd00268">
    <property type="entry name" value="DEADc"/>
    <property type="match status" value="1"/>
</dbReference>
<evidence type="ECO:0000313" key="11">
    <source>
        <dbReference type="EMBL" id="MBB4072253.1"/>
    </source>
</evidence>
<gene>
    <name evidence="11" type="ORF">F5897_001583</name>
</gene>
<feature type="short sequence motif" description="Q motif" evidence="6">
    <location>
        <begin position="267"/>
        <end position="295"/>
    </location>
</feature>
<dbReference type="Proteomes" id="UP000571183">
    <property type="component" value="Unassembled WGS sequence"/>
</dbReference>
<evidence type="ECO:0000256" key="4">
    <source>
        <dbReference type="ARBA" id="ARBA00022840"/>
    </source>
</evidence>
<feature type="domain" description="Helicase ATP-binding" evidence="8">
    <location>
        <begin position="298"/>
        <end position="493"/>
    </location>
</feature>
<evidence type="ECO:0000259" key="8">
    <source>
        <dbReference type="PROSITE" id="PS51192"/>
    </source>
</evidence>
<dbReference type="InterPro" id="IPR014001">
    <property type="entry name" value="Helicase_ATP-bd"/>
</dbReference>
<dbReference type="AlphaFoldDB" id="A0A840DKL3"/>
<protein>
    <submittedName>
        <fullName evidence="11">Superfamily II DNA/RNA helicase</fullName>
    </submittedName>
</protein>
<dbReference type="SMART" id="SM00490">
    <property type="entry name" value="HELICc"/>
    <property type="match status" value="1"/>
</dbReference>
<evidence type="ECO:0000256" key="2">
    <source>
        <dbReference type="ARBA" id="ARBA00022801"/>
    </source>
</evidence>
<dbReference type="Pfam" id="PF00271">
    <property type="entry name" value="Helicase_C"/>
    <property type="match status" value="1"/>
</dbReference>
<dbReference type="PROSITE" id="PS51195">
    <property type="entry name" value="Q_MOTIF"/>
    <property type="match status" value="1"/>
</dbReference>
<dbReference type="PROSITE" id="PS51194">
    <property type="entry name" value="HELICASE_CTER"/>
    <property type="match status" value="1"/>
</dbReference>
<dbReference type="CDD" id="cd18787">
    <property type="entry name" value="SF2_C_DEAD"/>
    <property type="match status" value="1"/>
</dbReference>
<feature type="compositionally biased region" description="Basic residues" evidence="7">
    <location>
        <begin position="1"/>
        <end position="10"/>
    </location>
</feature>
<dbReference type="Gene3D" id="3.40.50.300">
    <property type="entry name" value="P-loop containing nucleotide triphosphate hydrolases"/>
    <property type="match status" value="2"/>
</dbReference>
<dbReference type="InterPro" id="IPR050079">
    <property type="entry name" value="DEAD_box_RNA_helicase"/>
</dbReference>
<reference evidence="11" key="1">
    <citation type="submission" date="2020-08" db="EMBL/GenBank/DDBJ databases">
        <title>Sequencing the genomes of 1000 actinobacteria strains.</title>
        <authorList>
            <person name="Klenk H.-P."/>
        </authorList>
    </citation>
    <scope>NUCLEOTIDE SEQUENCE [LARGE SCALE GENOMIC DNA]</scope>
    <source>
        <strain evidence="11">DSM 27064</strain>
    </source>
</reference>
<keyword evidence="3 11" id="KW-0347">Helicase</keyword>
<feature type="region of interest" description="Disordered" evidence="7">
    <location>
        <begin position="1"/>
        <end position="167"/>
    </location>
</feature>
<feature type="domain" description="DEAD-box RNA helicase Q" evidence="10">
    <location>
        <begin position="267"/>
        <end position="295"/>
    </location>
</feature>
<comment type="caution">
    <text evidence="11">The sequence shown here is derived from an EMBL/GenBank/DDBJ whole genome shotgun (WGS) entry which is preliminary data.</text>
</comment>
<feature type="compositionally biased region" description="Basic residues" evidence="7">
    <location>
        <begin position="225"/>
        <end position="234"/>
    </location>
</feature>
<keyword evidence="1" id="KW-0547">Nucleotide-binding</keyword>
<dbReference type="SMART" id="SM00487">
    <property type="entry name" value="DEXDc"/>
    <property type="match status" value="1"/>
</dbReference>
<feature type="region of interest" description="Disordered" evidence="7">
    <location>
        <begin position="179"/>
        <end position="241"/>
    </location>
</feature>
<keyword evidence="12" id="KW-1185">Reference proteome</keyword>
<feature type="domain" description="Helicase C-terminal" evidence="9">
    <location>
        <begin position="514"/>
        <end position="669"/>
    </location>
</feature>
<dbReference type="EMBL" id="JACIFD010000024">
    <property type="protein sequence ID" value="MBB4072253.1"/>
    <property type="molecule type" value="Genomic_DNA"/>
</dbReference>
<dbReference type="PANTHER" id="PTHR47959">
    <property type="entry name" value="ATP-DEPENDENT RNA HELICASE RHLE-RELATED"/>
    <property type="match status" value="1"/>
</dbReference>
<dbReference type="SUPFAM" id="SSF52540">
    <property type="entry name" value="P-loop containing nucleoside triphosphate hydrolases"/>
    <property type="match status" value="1"/>
</dbReference>
<evidence type="ECO:0000256" key="5">
    <source>
        <dbReference type="ARBA" id="ARBA00038437"/>
    </source>
</evidence>
<dbReference type="PROSITE" id="PS51192">
    <property type="entry name" value="HELICASE_ATP_BIND_1"/>
    <property type="match status" value="1"/>
</dbReference>
<dbReference type="InterPro" id="IPR044742">
    <property type="entry name" value="DEAD/DEAH_RhlB"/>
</dbReference>
<accession>A0A840DKL3</accession>
<dbReference type="GO" id="GO:0005524">
    <property type="term" value="F:ATP binding"/>
    <property type="evidence" value="ECO:0007669"/>
    <property type="project" value="UniProtKB-KW"/>
</dbReference>
<dbReference type="PANTHER" id="PTHR47959:SF13">
    <property type="entry name" value="ATP-DEPENDENT RNA HELICASE RHLE"/>
    <property type="match status" value="1"/>
</dbReference>
<dbReference type="GO" id="GO:0003724">
    <property type="term" value="F:RNA helicase activity"/>
    <property type="evidence" value="ECO:0007669"/>
    <property type="project" value="InterPro"/>
</dbReference>
<keyword evidence="4" id="KW-0067">ATP-binding</keyword>
<proteinExistence type="inferred from homology"/>
<dbReference type="GO" id="GO:0005829">
    <property type="term" value="C:cytosol"/>
    <property type="evidence" value="ECO:0007669"/>
    <property type="project" value="TreeGrafter"/>
</dbReference>
<evidence type="ECO:0000313" key="12">
    <source>
        <dbReference type="Proteomes" id="UP000571183"/>
    </source>
</evidence>
<dbReference type="GO" id="GO:0003676">
    <property type="term" value="F:nucleic acid binding"/>
    <property type="evidence" value="ECO:0007669"/>
    <property type="project" value="InterPro"/>
</dbReference>
<dbReference type="InterPro" id="IPR011545">
    <property type="entry name" value="DEAD/DEAH_box_helicase_dom"/>
</dbReference>
<dbReference type="RefSeq" id="WP_183305096.1">
    <property type="nucleotide sequence ID" value="NZ_JACIFD010000024.1"/>
</dbReference>
<feature type="compositionally biased region" description="Basic residues" evidence="7">
    <location>
        <begin position="20"/>
        <end position="31"/>
    </location>
</feature>
<organism evidence="11 12">
    <name type="scientific">Canibacter oris</name>
    <dbReference type="NCBI Taxonomy" id="1365628"/>
    <lineage>
        <taxon>Bacteria</taxon>
        <taxon>Bacillati</taxon>
        <taxon>Actinomycetota</taxon>
        <taxon>Actinomycetes</taxon>
        <taxon>Micrococcales</taxon>
        <taxon>Microbacteriaceae</taxon>
        <taxon>Canibacter</taxon>
    </lineage>
</organism>
<comment type="similarity">
    <text evidence="5">Belongs to the DEAD box helicase family.</text>
</comment>
<feature type="compositionally biased region" description="Basic and acidic residues" evidence="7">
    <location>
        <begin position="179"/>
        <end position="224"/>
    </location>
</feature>
<evidence type="ECO:0000259" key="10">
    <source>
        <dbReference type="PROSITE" id="PS51195"/>
    </source>
</evidence>